<name>A0A1E4TKG7_9ASCO</name>
<feature type="domain" description="CMP/dCMP-type deaminase" evidence="1">
    <location>
        <begin position="1"/>
        <end position="129"/>
    </location>
</feature>
<dbReference type="GO" id="GO:0006139">
    <property type="term" value="P:nucleobase-containing compound metabolic process"/>
    <property type="evidence" value="ECO:0007669"/>
    <property type="project" value="UniProtKB-ARBA"/>
</dbReference>
<dbReference type="InterPro" id="IPR002125">
    <property type="entry name" value="CMP_dCMP_dom"/>
</dbReference>
<organism evidence="2 3">
    <name type="scientific">Tortispora caseinolytica NRRL Y-17796</name>
    <dbReference type="NCBI Taxonomy" id="767744"/>
    <lineage>
        <taxon>Eukaryota</taxon>
        <taxon>Fungi</taxon>
        <taxon>Dikarya</taxon>
        <taxon>Ascomycota</taxon>
        <taxon>Saccharomycotina</taxon>
        <taxon>Trigonopsidomycetes</taxon>
        <taxon>Trigonopsidales</taxon>
        <taxon>Trigonopsidaceae</taxon>
        <taxon>Tortispora</taxon>
    </lineage>
</organism>
<accession>A0A1E4TKG7</accession>
<evidence type="ECO:0000313" key="2">
    <source>
        <dbReference type="EMBL" id="ODV92148.1"/>
    </source>
</evidence>
<evidence type="ECO:0000259" key="1">
    <source>
        <dbReference type="PROSITE" id="PS51747"/>
    </source>
</evidence>
<dbReference type="AlphaFoldDB" id="A0A1E4TKG7"/>
<dbReference type="EMBL" id="KV453841">
    <property type="protein sequence ID" value="ODV92148.1"/>
    <property type="molecule type" value="Genomic_DNA"/>
</dbReference>
<keyword evidence="3" id="KW-1185">Reference proteome</keyword>
<dbReference type="FunFam" id="3.40.140.10:FF:000061">
    <property type="entry name" value="DRAP deaminase"/>
    <property type="match status" value="1"/>
</dbReference>
<sequence length="149" mass="16489">MDHKKWMKIAIEEAKKSKYIPTAFCVGAAIVNNGELISTGYSRELPGNTHAEECALKKIYDQNSTVPNGSVIYTTMEPCSERLSGNKPCTDRILEDGNFAAVYVGVMEPDTFIKKNIGKERLEKAGIIYALIPGFEEDALKIAQGKFRP</sequence>
<dbReference type="PROSITE" id="PS51747">
    <property type="entry name" value="CYT_DCMP_DEAMINASES_2"/>
    <property type="match status" value="1"/>
</dbReference>
<dbReference type="Proteomes" id="UP000095023">
    <property type="component" value="Unassembled WGS sequence"/>
</dbReference>
<dbReference type="GO" id="GO:0019239">
    <property type="term" value="F:deaminase activity"/>
    <property type="evidence" value="ECO:0007669"/>
    <property type="project" value="UniProtKB-ARBA"/>
</dbReference>
<proteinExistence type="predicted"/>
<dbReference type="OrthoDB" id="424794at2759"/>
<dbReference type="Pfam" id="PF18785">
    <property type="entry name" value="Inv-AAD"/>
    <property type="match status" value="1"/>
</dbReference>
<dbReference type="Gene3D" id="3.40.140.10">
    <property type="entry name" value="Cytidine Deaminase, domain 2"/>
    <property type="match status" value="1"/>
</dbReference>
<reference evidence="3" key="1">
    <citation type="submission" date="2016-02" db="EMBL/GenBank/DDBJ databases">
        <title>Comparative genomics of biotechnologically important yeasts.</title>
        <authorList>
            <consortium name="DOE Joint Genome Institute"/>
            <person name="Riley R."/>
            <person name="Haridas S."/>
            <person name="Wolfe K.H."/>
            <person name="Lopes M.R."/>
            <person name="Hittinger C.T."/>
            <person name="Goker M."/>
            <person name="Salamov A."/>
            <person name="Wisecaver J."/>
            <person name="Long T.M."/>
            <person name="Aerts A.L."/>
            <person name="Barry K."/>
            <person name="Choi C."/>
            <person name="Clum A."/>
            <person name="Coughlan A.Y."/>
            <person name="Deshpande S."/>
            <person name="Douglass A.P."/>
            <person name="Hanson S.J."/>
            <person name="Klenk H.-P."/>
            <person name="Labutti K."/>
            <person name="Lapidus A."/>
            <person name="Lindquist E."/>
            <person name="Lipzen A."/>
            <person name="Meier-Kolthoff J.P."/>
            <person name="Ohm R.A."/>
            <person name="Otillar R.P."/>
            <person name="Pangilinan J."/>
            <person name="Peng Y."/>
            <person name="Rokas A."/>
            <person name="Rosa C.A."/>
            <person name="Scheuner C."/>
            <person name="Sibirny A.A."/>
            <person name="Slot J.C."/>
            <person name="Stielow J.B."/>
            <person name="Sun H."/>
            <person name="Kurtzman C.P."/>
            <person name="Blackwell M."/>
            <person name="Jeffries T.W."/>
            <person name="Grigoriev I.V."/>
        </authorList>
    </citation>
    <scope>NUCLEOTIDE SEQUENCE [LARGE SCALE GENOMIC DNA]</scope>
    <source>
        <strain evidence="3">NRRL Y-17796</strain>
    </source>
</reference>
<evidence type="ECO:0000313" key="3">
    <source>
        <dbReference type="Proteomes" id="UP000095023"/>
    </source>
</evidence>
<dbReference type="SUPFAM" id="SSF53927">
    <property type="entry name" value="Cytidine deaminase-like"/>
    <property type="match status" value="1"/>
</dbReference>
<gene>
    <name evidence="2" type="ORF">CANCADRAFT_82621</name>
</gene>
<dbReference type="GO" id="GO:0016814">
    <property type="term" value="F:hydrolase activity, acting on carbon-nitrogen (but not peptide) bonds, in cyclic amidines"/>
    <property type="evidence" value="ECO:0007669"/>
    <property type="project" value="UniProtKB-ARBA"/>
</dbReference>
<dbReference type="InterPro" id="IPR016193">
    <property type="entry name" value="Cytidine_deaminase-like"/>
</dbReference>
<protein>
    <recommendedName>
        <fullName evidence="1">CMP/dCMP-type deaminase domain-containing protein</fullName>
    </recommendedName>
</protein>